<sequence length="188" mass="21109">MCSAFTVHPARSLVPHPYLDRTMDSQPDRAYSPPYRTVPLLCTDSDSASHTVPFRYAYVYNIDIYPPPVRSLYVCTHTHNPCVLSTLGFQGCKLQISRSRFDGGGTATLPRLYRRSCDRGRCATTRQDQSTHWQLLMATDTSLWHVNGRGSISMSSRTHSTTLMMESGGLSGRRGGRLRRKVRGGLMH</sequence>
<name>A0A371CM71_9APHY</name>
<evidence type="ECO:0000256" key="1">
    <source>
        <dbReference type="SAM" id="MobiDB-lite"/>
    </source>
</evidence>
<evidence type="ECO:0000313" key="3">
    <source>
        <dbReference type="Proteomes" id="UP000256964"/>
    </source>
</evidence>
<dbReference type="Proteomes" id="UP000256964">
    <property type="component" value="Unassembled WGS sequence"/>
</dbReference>
<dbReference type="EMBL" id="KZ857514">
    <property type="protein sequence ID" value="RDX41379.1"/>
    <property type="molecule type" value="Genomic_DNA"/>
</dbReference>
<dbReference type="AlphaFoldDB" id="A0A371CM71"/>
<protein>
    <submittedName>
        <fullName evidence="2">Uncharacterized protein</fullName>
    </submittedName>
</protein>
<gene>
    <name evidence="2" type="ORF">OH76DRAFT_219185</name>
</gene>
<feature type="compositionally biased region" description="Basic residues" evidence="1">
    <location>
        <begin position="174"/>
        <end position="188"/>
    </location>
</feature>
<evidence type="ECO:0000313" key="2">
    <source>
        <dbReference type="EMBL" id="RDX41379.1"/>
    </source>
</evidence>
<accession>A0A371CM71</accession>
<feature type="region of interest" description="Disordered" evidence="1">
    <location>
        <begin position="165"/>
        <end position="188"/>
    </location>
</feature>
<keyword evidence="3" id="KW-1185">Reference proteome</keyword>
<proteinExistence type="predicted"/>
<reference evidence="2 3" key="1">
    <citation type="journal article" date="2018" name="Biotechnol. Biofuels">
        <title>Integrative visual omics of the white-rot fungus Polyporus brumalis exposes the biotechnological potential of its oxidative enzymes for delignifying raw plant biomass.</title>
        <authorList>
            <person name="Miyauchi S."/>
            <person name="Rancon A."/>
            <person name="Drula E."/>
            <person name="Hage H."/>
            <person name="Chaduli D."/>
            <person name="Favel A."/>
            <person name="Grisel S."/>
            <person name="Henrissat B."/>
            <person name="Herpoel-Gimbert I."/>
            <person name="Ruiz-Duenas F.J."/>
            <person name="Chevret D."/>
            <person name="Hainaut M."/>
            <person name="Lin J."/>
            <person name="Wang M."/>
            <person name="Pangilinan J."/>
            <person name="Lipzen A."/>
            <person name="Lesage-Meessen L."/>
            <person name="Navarro D."/>
            <person name="Riley R."/>
            <person name="Grigoriev I.V."/>
            <person name="Zhou S."/>
            <person name="Raouche S."/>
            <person name="Rosso M.N."/>
        </authorList>
    </citation>
    <scope>NUCLEOTIDE SEQUENCE [LARGE SCALE GENOMIC DNA]</scope>
    <source>
        <strain evidence="2 3">BRFM 1820</strain>
    </source>
</reference>
<organism evidence="2 3">
    <name type="scientific">Lentinus brumalis</name>
    <dbReference type="NCBI Taxonomy" id="2498619"/>
    <lineage>
        <taxon>Eukaryota</taxon>
        <taxon>Fungi</taxon>
        <taxon>Dikarya</taxon>
        <taxon>Basidiomycota</taxon>
        <taxon>Agaricomycotina</taxon>
        <taxon>Agaricomycetes</taxon>
        <taxon>Polyporales</taxon>
        <taxon>Polyporaceae</taxon>
        <taxon>Lentinus</taxon>
    </lineage>
</organism>